<keyword evidence="1" id="KW-0732">Signal</keyword>
<evidence type="ECO:0000313" key="2">
    <source>
        <dbReference type="RefSeq" id="XP_028140898.1"/>
    </source>
</evidence>
<evidence type="ECO:0000256" key="1">
    <source>
        <dbReference type="SAM" id="SignalP"/>
    </source>
</evidence>
<feature type="signal peptide" evidence="1">
    <location>
        <begin position="1"/>
        <end position="20"/>
    </location>
</feature>
<protein>
    <submittedName>
        <fullName evidence="2">Uncharacterized protein LOC114334958 isoform X2</fullName>
    </submittedName>
</protein>
<sequence>MFVLVKLFSVVALVAHYVSAVEPTGELEKLGKVLQGACSRRVGISEEEIEKLKAGVHTRDEKSKLTVDGDLQYDIIKDVTLEALKPTAPGPGVLKECFDKQTASSDFISCLGFL</sequence>
<feature type="chain" id="PRO_5027744465" evidence="1">
    <location>
        <begin position="21"/>
        <end position="114"/>
    </location>
</feature>
<proteinExistence type="predicted"/>
<dbReference type="AlphaFoldDB" id="A0A6P7G7T4"/>
<organism evidence="2">
    <name type="scientific">Diabrotica virgifera virgifera</name>
    <name type="common">western corn rootworm</name>
    <dbReference type="NCBI Taxonomy" id="50390"/>
    <lineage>
        <taxon>Eukaryota</taxon>
        <taxon>Metazoa</taxon>
        <taxon>Ecdysozoa</taxon>
        <taxon>Arthropoda</taxon>
        <taxon>Hexapoda</taxon>
        <taxon>Insecta</taxon>
        <taxon>Pterygota</taxon>
        <taxon>Neoptera</taxon>
        <taxon>Endopterygota</taxon>
        <taxon>Coleoptera</taxon>
        <taxon>Polyphaga</taxon>
        <taxon>Cucujiformia</taxon>
        <taxon>Chrysomeloidea</taxon>
        <taxon>Chrysomelidae</taxon>
        <taxon>Galerucinae</taxon>
        <taxon>Diabroticina</taxon>
        <taxon>Diabroticites</taxon>
        <taxon>Diabrotica</taxon>
    </lineage>
</organism>
<gene>
    <name evidence="2" type="primary">LOC114334958</name>
</gene>
<name>A0A6P7G7T4_DIAVI</name>
<accession>A0A6P7G7T4</accession>
<dbReference type="OrthoDB" id="10497134at2759"/>
<dbReference type="RefSeq" id="XP_028140898.1">
    <property type="nucleotide sequence ID" value="XM_028285097.1"/>
</dbReference>
<reference evidence="2" key="1">
    <citation type="submission" date="2025-08" db="UniProtKB">
        <authorList>
            <consortium name="RefSeq"/>
        </authorList>
    </citation>
    <scope>IDENTIFICATION</scope>
    <source>
        <tissue evidence="2">Whole insect</tissue>
    </source>
</reference>